<keyword evidence="3" id="KW-1185">Reference proteome</keyword>
<reference evidence="2 3" key="1">
    <citation type="submission" date="2013-05" db="EMBL/GenBank/DDBJ databases">
        <title>Draft genome of the parasitic nematode Anyclostoma ceylanicum.</title>
        <authorList>
            <person name="Mitreva M."/>
        </authorList>
    </citation>
    <scope>NUCLEOTIDE SEQUENCE [LARGE SCALE GENOMIC DNA]</scope>
</reference>
<sequence>MSIVTPGSCRKGRSLWEVVDSQLLVESLKRYEDRLDLRTPDRKEWTFLNSFNYAYGLILTLGHGAKIPETTGGQDRLQKRNKVINQGG</sequence>
<dbReference type="EMBL" id="KE125456">
    <property type="protein sequence ID" value="EPB68317.1"/>
    <property type="molecule type" value="Genomic_DNA"/>
</dbReference>
<evidence type="ECO:0000256" key="1">
    <source>
        <dbReference type="SAM" id="MobiDB-lite"/>
    </source>
</evidence>
<gene>
    <name evidence="2" type="ORF">ANCCEY_12589</name>
</gene>
<dbReference type="Gene3D" id="1.10.287.70">
    <property type="match status" value="1"/>
</dbReference>
<evidence type="ECO:0000313" key="2">
    <source>
        <dbReference type="EMBL" id="EPB68317.1"/>
    </source>
</evidence>
<evidence type="ECO:0000313" key="3">
    <source>
        <dbReference type="Proteomes" id="UP000054495"/>
    </source>
</evidence>
<dbReference type="Proteomes" id="UP000054495">
    <property type="component" value="Unassembled WGS sequence"/>
</dbReference>
<accession>A0A0D6LL11</accession>
<organism evidence="2 3">
    <name type="scientific">Ancylostoma ceylanicum</name>
    <dbReference type="NCBI Taxonomy" id="53326"/>
    <lineage>
        <taxon>Eukaryota</taxon>
        <taxon>Metazoa</taxon>
        <taxon>Ecdysozoa</taxon>
        <taxon>Nematoda</taxon>
        <taxon>Chromadorea</taxon>
        <taxon>Rhabditida</taxon>
        <taxon>Rhabditina</taxon>
        <taxon>Rhabditomorpha</taxon>
        <taxon>Strongyloidea</taxon>
        <taxon>Ancylostomatidae</taxon>
        <taxon>Ancylostomatinae</taxon>
        <taxon>Ancylostoma</taxon>
    </lineage>
</organism>
<dbReference type="AlphaFoldDB" id="A0A0D6LL11"/>
<name>A0A0D6LL11_9BILA</name>
<protein>
    <submittedName>
        <fullName evidence="2">Uncharacterized protein</fullName>
    </submittedName>
</protein>
<feature type="region of interest" description="Disordered" evidence="1">
    <location>
        <begin position="69"/>
        <end position="88"/>
    </location>
</feature>
<proteinExistence type="predicted"/>